<dbReference type="OrthoDB" id="10254720at2759"/>
<dbReference type="Pfam" id="PF00787">
    <property type="entry name" value="PX"/>
    <property type="match status" value="1"/>
</dbReference>
<dbReference type="EMBL" id="BRXZ01007665">
    <property type="protein sequence ID" value="GMI31360.1"/>
    <property type="molecule type" value="Genomic_DNA"/>
</dbReference>
<dbReference type="AlphaFoldDB" id="A0A9W7G422"/>
<evidence type="ECO:0000259" key="1">
    <source>
        <dbReference type="PROSITE" id="PS50195"/>
    </source>
</evidence>
<sequence>MAASAMRPPRQQQVTVVNAGGPGYYPPGYYAPPPPPVVVVGGRRRFGHQRTVVVNQQQYVPPPPEEPFEITGLSVAGVEERGRGVWYYRILVSTVDCNWEIWRRYNQFDELRQSVEKYTSVYANFPSKQGLFSSLVGAQLNDQELLVRQQGFDRWLREVLGKAMSSPRQRLRDVLKVFLEWRSRRLIMQGMAAGGVGGAGVAGSSGMMAPASANGVAAGAAKGAAGVAVGVAEAPIYAGEAEVVAHVPETSAPTAPFNPSGNGNIDKDGNAAPVFVPTADPC</sequence>
<evidence type="ECO:0000313" key="2">
    <source>
        <dbReference type="EMBL" id="GMI31360.1"/>
    </source>
</evidence>
<reference evidence="2" key="1">
    <citation type="submission" date="2022-07" db="EMBL/GenBank/DDBJ databases">
        <title>Genome analysis of Parmales, a sister group of diatoms, reveals the evolutionary specialization of diatoms from phago-mixotrophs to photoautotrophs.</title>
        <authorList>
            <person name="Ban H."/>
            <person name="Sato S."/>
            <person name="Yoshikawa S."/>
            <person name="Kazumasa Y."/>
            <person name="Nakamura Y."/>
            <person name="Ichinomiya M."/>
            <person name="Saitoh K."/>
            <person name="Sato N."/>
            <person name="Blanc-Mathieu R."/>
            <person name="Endo H."/>
            <person name="Kuwata A."/>
            <person name="Ogata H."/>
        </authorList>
    </citation>
    <scope>NUCLEOTIDE SEQUENCE</scope>
</reference>
<name>A0A9W7G422_9STRA</name>
<dbReference type="InterPro" id="IPR036871">
    <property type="entry name" value="PX_dom_sf"/>
</dbReference>
<dbReference type="Gene3D" id="3.30.1520.10">
    <property type="entry name" value="Phox-like domain"/>
    <property type="match status" value="1"/>
</dbReference>
<comment type="caution">
    <text evidence="2">The sequence shown here is derived from an EMBL/GenBank/DDBJ whole genome shotgun (WGS) entry which is preliminary data.</text>
</comment>
<dbReference type="GO" id="GO:0035091">
    <property type="term" value="F:phosphatidylinositol binding"/>
    <property type="evidence" value="ECO:0007669"/>
    <property type="project" value="InterPro"/>
</dbReference>
<dbReference type="CDD" id="cd06093">
    <property type="entry name" value="PX_domain"/>
    <property type="match status" value="1"/>
</dbReference>
<dbReference type="Proteomes" id="UP001165082">
    <property type="component" value="Unassembled WGS sequence"/>
</dbReference>
<dbReference type="InterPro" id="IPR001683">
    <property type="entry name" value="PX_dom"/>
</dbReference>
<feature type="domain" description="PX" evidence="1">
    <location>
        <begin position="66"/>
        <end position="185"/>
    </location>
</feature>
<dbReference type="PROSITE" id="PS50195">
    <property type="entry name" value="PX"/>
    <property type="match status" value="1"/>
</dbReference>
<protein>
    <recommendedName>
        <fullName evidence="1">PX domain-containing protein</fullName>
    </recommendedName>
</protein>
<keyword evidence="3" id="KW-1185">Reference proteome</keyword>
<evidence type="ECO:0000313" key="3">
    <source>
        <dbReference type="Proteomes" id="UP001165082"/>
    </source>
</evidence>
<gene>
    <name evidence="2" type="ORF">TrRE_jg8355</name>
</gene>
<proteinExistence type="predicted"/>
<dbReference type="SUPFAM" id="SSF64268">
    <property type="entry name" value="PX domain"/>
    <property type="match status" value="1"/>
</dbReference>
<organism evidence="2 3">
    <name type="scientific">Triparma retinervis</name>
    <dbReference type="NCBI Taxonomy" id="2557542"/>
    <lineage>
        <taxon>Eukaryota</taxon>
        <taxon>Sar</taxon>
        <taxon>Stramenopiles</taxon>
        <taxon>Ochrophyta</taxon>
        <taxon>Bolidophyceae</taxon>
        <taxon>Parmales</taxon>
        <taxon>Triparmaceae</taxon>
        <taxon>Triparma</taxon>
    </lineage>
</organism>
<accession>A0A9W7G422</accession>